<sequence length="114" mass="12880">MKEPHLSACNHWANNSFSQASRPLLAPGGPCLSWRSGSPLRSELHRRCCPDFWSLQGLRPPWWTRTLQASSRSARVQSSPHGSEAEQHGWGRENFPLCSGHPPYWTQFGPFSPE</sequence>
<name>Q4SAA2_TETNG</name>
<dbReference type="KEGG" id="tng:GSTEN00021548G001"/>
<reference evidence="2" key="2">
    <citation type="submission" date="2004-02" db="EMBL/GenBank/DDBJ databases">
        <authorList>
            <consortium name="Genoscope"/>
            <consortium name="Whitehead Institute Centre for Genome Research"/>
        </authorList>
    </citation>
    <scope>NUCLEOTIDE SEQUENCE</scope>
</reference>
<evidence type="ECO:0000313" key="2">
    <source>
        <dbReference type="EMBL" id="CAG02430.1"/>
    </source>
</evidence>
<reference evidence="2" key="1">
    <citation type="journal article" date="2004" name="Nature">
        <title>Genome duplication in the teleost fish Tetraodon nigroviridis reveals the early vertebrate proto-karyotype.</title>
        <authorList>
            <person name="Jaillon O."/>
            <person name="Aury J.-M."/>
            <person name="Brunet F."/>
            <person name="Petit J.-L."/>
            <person name="Stange-Thomann N."/>
            <person name="Mauceli E."/>
            <person name="Bouneau L."/>
            <person name="Fischer C."/>
            <person name="Ozouf-Costaz C."/>
            <person name="Bernot A."/>
            <person name="Nicaud S."/>
            <person name="Jaffe D."/>
            <person name="Fisher S."/>
            <person name="Lutfalla G."/>
            <person name="Dossat C."/>
            <person name="Segurens B."/>
            <person name="Dasilva C."/>
            <person name="Salanoubat M."/>
            <person name="Levy M."/>
            <person name="Boudet N."/>
            <person name="Castellano S."/>
            <person name="Anthouard V."/>
            <person name="Jubin C."/>
            <person name="Castelli V."/>
            <person name="Katinka M."/>
            <person name="Vacherie B."/>
            <person name="Biemont C."/>
            <person name="Skalli Z."/>
            <person name="Cattolico L."/>
            <person name="Poulain J."/>
            <person name="De Berardinis V."/>
            <person name="Cruaud C."/>
            <person name="Duprat S."/>
            <person name="Brottier P."/>
            <person name="Coutanceau J.-P."/>
            <person name="Gouzy J."/>
            <person name="Parra G."/>
            <person name="Lardier G."/>
            <person name="Chapple C."/>
            <person name="McKernan K.J."/>
            <person name="McEwan P."/>
            <person name="Bosak S."/>
            <person name="Kellis M."/>
            <person name="Volff J.-N."/>
            <person name="Guigo R."/>
            <person name="Zody M.C."/>
            <person name="Mesirov J."/>
            <person name="Lindblad-Toh K."/>
            <person name="Birren B."/>
            <person name="Nusbaum C."/>
            <person name="Kahn D."/>
            <person name="Robinson-Rechavi M."/>
            <person name="Laudet V."/>
            <person name="Schachter V."/>
            <person name="Quetier F."/>
            <person name="Saurin W."/>
            <person name="Scarpelli C."/>
            <person name="Wincker P."/>
            <person name="Lander E.S."/>
            <person name="Weissenbach J."/>
            <person name="Roest Crollius H."/>
        </authorList>
    </citation>
    <scope>NUCLEOTIDE SEQUENCE [LARGE SCALE GENOMIC DNA]</scope>
</reference>
<evidence type="ECO:0000256" key="1">
    <source>
        <dbReference type="SAM" id="MobiDB-lite"/>
    </source>
</evidence>
<dbReference type="EMBL" id="CAAE01014691">
    <property type="protein sequence ID" value="CAG02430.1"/>
    <property type="molecule type" value="Genomic_DNA"/>
</dbReference>
<proteinExistence type="predicted"/>
<comment type="caution">
    <text evidence="2">The sequence shown here is derived from an EMBL/GenBank/DDBJ whole genome shotgun (WGS) entry which is preliminary data.</text>
</comment>
<accession>Q4SAA2</accession>
<organism evidence="2">
    <name type="scientific">Tetraodon nigroviridis</name>
    <name type="common">Spotted green pufferfish</name>
    <name type="synonym">Chelonodon nigroviridis</name>
    <dbReference type="NCBI Taxonomy" id="99883"/>
    <lineage>
        <taxon>Eukaryota</taxon>
        <taxon>Metazoa</taxon>
        <taxon>Chordata</taxon>
        <taxon>Craniata</taxon>
        <taxon>Vertebrata</taxon>
        <taxon>Euteleostomi</taxon>
        <taxon>Actinopterygii</taxon>
        <taxon>Neopterygii</taxon>
        <taxon>Teleostei</taxon>
        <taxon>Neoteleostei</taxon>
        <taxon>Acanthomorphata</taxon>
        <taxon>Eupercaria</taxon>
        <taxon>Tetraodontiformes</taxon>
        <taxon>Tetradontoidea</taxon>
        <taxon>Tetraodontidae</taxon>
        <taxon>Tetraodon</taxon>
    </lineage>
</organism>
<protein>
    <submittedName>
        <fullName evidence="2">(spotted green pufferfish) hypothetical protein</fullName>
    </submittedName>
</protein>
<feature type="region of interest" description="Disordered" evidence="1">
    <location>
        <begin position="72"/>
        <end position="93"/>
    </location>
</feature>
<dbReference type="AlphaFoldDB" id="Q4SAA2"/>
<gene>
    <name evidence="2" type="ORF">GSTENG00021548001</name>
</gene>